<reference evidence="1" key="1">
    <citation type="journal article" date="2012" name="Nature">
        <title>The tomato genome sequence provides insights into fleshy fruit evolution.</title>
        <authorList>
            <consortium name="Tomato Genome Consortium"/>
        </authorList>
    </citation>
    <scope>NUCLEOTIDE SEQUENCE [LARGE SCALE GENOMIC DNA]</scope>
    <source>
        <strain evidence="1">cv. Heinz 1706</strain>
    </source>
</reference>
<proteinExistence type="predicted"/>
<dbReference type="Proteomes" id="UP000004994">
    <property type="component" value="Chromosome 12"/>
</dbReference>
<evidence type="ECO:0000313" key="2">
    <source>
        <dbReference type="Proteomes" id="UP000004994"/>
    </source>
</evidence>
<reference evidence="1" key="2">
    <citation type="submission" date="2015-06" db="UniProtKB">
        <authorList>
            <consortium name="EnsemblPlants"/>
        </authorList>
    </citation>
    <scope>IDENTIFICATION</scope>
    <source>
        <strain evidence="1">cv. Heinz 1706</strain>
    </source>
</reference>
<dbReference type="AlphaFoldDB" id="K4DEP6"/>
<keyword evidence="2" id="KW-1185">Reference proteome</keyword>
<dbReference type="EnsemblPlants" id="Solyc12g038990.1.1">
    <property type="protein sequence ID" value="Solyc12g038990.1.1"/>
    <property type="gene ID" value="Solyc12g038990.1"/>
</dbReference>
<dbReference type="InParanoid" id="K4DEP6"/>
<dbReference type="Gramene" id="Solyc12g038990.1.1">
    <property type="protein sequence ID" value="Solyc12g038990.1.1"/>
    <property type="gene ID" value="Solyc12g038990.1"/>
</dbReference>
<sequence>MGIRPGKPSLSAGASCALPCSPIRWMLSDYLSILTIWPLLLPQSHLVWSSTIVFEQRSLHSFTLVHPAMPWDFCSSNVKGGCPFVKAQESAGHLSGGIRYPHPIKVAFYCSLNIKGGFFYVGC</sequence>
<protein>
    <submittedName>
        <fullName evidence="1">Uncharacterized protein</fullName>
    </submittedName>
</protein>
<evidence type="ECO:0000313" key="1">
    <source>
        <dbReference type="EnsemblPlants" id="Solyc12g038990.1.1"/>
    </source>
</evidence>
<dbReference type="HOGENOM" id="CLU_2019253_0_0_1"/>
<accession>K4DEP6</accession>
<name>K4DEP6_SOLLC</name>
<dbReference type="PaxDb" id="4081-Solyc12g038990.1.1"/>
<organism evidence="1">
    <name type="scientific">Solanum lycopersicum</name>
    <name type="common">Tomato</name>
    <name type="synonym">Lycopersicon esculentum</name>
    <dbReference type="NCBI Taxonomy" id="4081"/>
    <lineage>
        <taxon>Eukaryota</taxon>
        <taxon>Viridiplantae</taxon>
        <taxon>Streptophyta</taxon>
        <taxon>Embryophyta</taxon>
        <taxon>Tracheophyta</taxon>
        <taxon>Spermatophyta</taxon>
        <taxon>Magnoliopsida</taxon>
        <taxon>eudicotyledons</taxon>
        <taxon>Gunneridae</taxon>
        <taxon>Pentapetalae</taxon>
        <taxon>asterids</taxon>
        <taxon>lamiids</taxon>
        <taxon>Solanales</taxon>
        <taxon>Solanaceae</taxon>
        <taxon>Solanoideae</taxon>
        <taxon>Solaneae</taxon>
        <taxon>Solanum</taxon>
        <taxon>Solanum subgen. Lycopersicon</taxon>
    </lineage>
</organism>